<dbReference type="PANTHER" id="PTHR36172">
    <property type="match status" value="1"/>
</dbReference>
<evidence type="ECO:0000313" key="3">
    <source>
        <dbReference type="Proteomes" id="UP000266861"/>
    </source>
</evidence>
<dbReference type="PANTHER" id="PTHR36172:SF1">
    <property type="entry name" value="RESOLVASE-RELATED"/>
    <property type="match status" value="1"/>
</dbReference>
<dbReference type="Proteomes" id="UP000266861">
    <property type="component" value="Unassembled WGS sequence"/>
</dbReference>
<accession>A0A397JMM9</accession>
<dbReference type="Pfam" id="PF01385">
    <property type="entry name" value="OrfB_IS605"/>
    <property type="match status" value="1"/>
</dbReference>
<sequence>MTRTLRFRVLNPKYVCNCKLFSSPKYIKANIRRAVEDEDTTRRGVDDGKEIEEESKETHERFIAIDPGVRTPFVTEVDKNDAQRLVRLCLHADKLRDRLKSSISKRKKKKAKRIDKVISRIFRKIKNLRNKLHKKTVNHLVKNYDVVIIPEFNVSNMVRRETRKINSKTVRRMLPWSHYSFRQRRKHKAEEIGMNDHTERSVYFKNMFRMWKHTEYRRGGYEQGCKWGAGEIPSRVA</sequence>
<protein>
    <recommendedName>
        <fullName evidence="1">Probable transposase IS891/IS1136/IS1341 domain-containing protein</fullName>
    </recommendedName>
</protein>
<name>A0A397JMM9_9GLOM</name>
<dbReference type="InterPro" id="IPR001959">
    <property type="entry name" value="Transposase"/>
</dbReference>
<organism evidence="2 3">
    <name type="scientific">Diversispora epigaea</name>
    <dbReference type="NCBI Taxonomy" id="1348612"/>
    <lineage>
        <taxon>Eukaryota</taxon>
        <taxon>Fungi</taxon>
        <taxon>Fungi incertae sedis</taxon>
        <taxon>Mucoromycota</taxon>
        <taxon>Glomeromycotina</taxon>
        <taxon>Glomeromycetes</taxon>
        <taxon>Diversisporales</taxon>
        <taxon>Diversisporaceae</taxon>
        <taxon>Diversispora</taxon>
    </lineage>
</organism>
<gene>
    <name evidence="2" type="ORF">Glove_51g52</name>
</gene>
<dbReference type="STRING" id="1348612.A0A397JMM9"/>
<feature type="domain" description="Probable transposase IS891/IS1136/IS1341" evidence="1">
    <location>
        <begin position="52"/>
        <end position="160"/>
    </location>
</feature>
<dbReference type="AlphaFoldDB" id="A0A397JMM9"/>
<evidence type="ECO:0000313" key="2">
    <source>
        <dbReference type="EMBL" id="RHZ86424.1"/>
    </source>
</evidence>
<comment type="caution">
    <text evidence="2">The sequence shown here is derived from an EMBL/GenBank/DDBJ whole genome shotgun (WGS) entry which is preliminary data.</text>
</comment>
<proteinExistence type="predicted"/>
<keyword evidence="3" id="KW-1185">Reference proteome</keyword>
<reference evidence="2 3" key="1">
    <citation type="submission" date="2018-08" db="EMBL/GenBank/DDBJ databases">
        <title>Genome and evolution of the arbuscular mycorrhizal fungus Diversispora epigaea (formerly Glomus versiforme) and its bacterial endosymbionts.</title>
        <authorList>
            <person name="Sun X."/>
            <person name="Fei Z."/>
            <person name="Harrison M."/>
        </authorList>
    </citation>
    <scope>NUCLEOTIDE SEQUENCE [LARGE SCALE GENOMIC DNA]</scope>
    <source>
        <strain evidence="2 3">IT104</strain>
    </source>
</reference>
<dbReference type="OrthoDB" id="2448688at2759"/>
<evidence type="ECO:0000259" key="1">
    <source>
        <dbReference type="Pfam" id="PF01385"/>
    </source>
</evidence>
<dbReference type="InterPro" id="IPR051491">
    <property type="entry name" value="Recombinase/Transposase-rel"/>
</dbReference>
<dbReference type="EMBL" id="PQFF01000048">
    <property type="protein sequence ID" value="RHZ86424.1"/>
    <property type="molecule type" value="Genomic_DNA"/>
</dbReference>